<comment type="caution">
    <text evidence="1">The sequence shown here is derived from an EMBL/GenBank/DDBJ whole genome shotgun (WGS) entry which is preliminary data.</text>
</comment>
<gene>
    <name evidence="1" type="ORF">EJP82_02995</name>
</gene>
<name>A0A433YE35_9BACL</name>
<dbReference type="RefSeq" id="WP_127190542.1">
    <property type="nucleotide sequence ID" value="NZ_RZNY01000002.1"/>
</dbReference>
<dbReference type="AlphaFoldDB" id="A0A433YE35"/>
<dbReference type="OrthoDB" id="2626392at2"/>
<keyword evidence="2" id="KW-1185">Reference proteome</keyword>
<evidence type="ECO:0000313" key="2">
    <source>
        <dbReference type="Proteomes" id="UP000279446"/>
    </source>
</evidence>
<accession>A0A433YE35</accession>
<sequence>MFNNIKSMLWLLCSVSFCIGALLYTTYSISIQGAVIDGLVQFTQIQKRSVVTGSEEIVPEKYSGLQILFSLRSFHALGAVVEVDGRLLEVENREEDNLVAPPIIRDPSILDLDAEYKVSLLYSDVGRLNKITFHRK</sequence>
<organism evidence="1 2">
    <name type="scientific">Paenibacillus anaericanus</name>
    <dbReference type="NCBI Taxonomy" id="170367"/>
    <lineage>
        <taxon>Bacteria</taxon>
        <taxon>Bacillati</taxon>
        <taxon>Bacillota</taxon>
        <taxon>Bacilli</taxon>
        <taxon>Bacillales</taxon>
        <taxon>Paenibacillaceae</taxon>
        <taxon>Paenibacillus</taxon>
    </lineage>
</organism>
<dbReference type="EMBL" id="RZNY01000002">
    <property type="protein sequence ID" value="RUT48122.1"/>
    <property type="molecule type" value="Genomic_DNA"/>
</dbReference>
<dbReference type="Proteomes" id="UP000279446">
    <property type="component" value="Unassembled WGS sequence"/>
</dbReference>
<evidence type="ECO:0000313" key="1">
    <source>
        <dbReference type="EMBL" id="RUT48122.1"/>
    </source>
</evidence>
<protein>
    <submittedName>
        <fullName evidence="1">Uncharacterized protein</fullName>
    </submittedName>
</protein>
<reference evidence="1 2" key="1">
    <citation type="submission" date="2018-12" db="EMBL/GenBank/DDBJ databases">
        <authorList>
            <person name="Sun L."/>
            <person name="Chen Z."/>
        </authorList>
    </citation>
    <scope>NUCLEOTIDE SEQUENCE [LARGE SCALE GENOMIC DNA]</scope>
    <source>
        <strain evidence="1 2">DSM 15890</strain>
    </source>
</reference>
<proteinExistence type="predicted"/>